<dbReference type="Pfam" id="PF02687">
    <property type="entry name" value="FtsX"/>
    <property type="match status" value="1"/>
</dbReference>
<evidence type="ECO:0000313" key="9">
    <source>
        <dbReference type="EMBL" id="HIQ81045.1"/>
    </source>
</evidence>
<comment type="similarity">
    <text evidence="6">Belongs to the ABC-4 integral membrane protein family.</text>
</comment>
<evidence type="ECO:0000256" key="7">
    <source>
        <dbReference type="SAM" id="Phobius"/>
    </source>
</evidence>
<reference evidence="9" key="2">
    <citation type="journal article" date="2021" name="PeerJ">
        <title>Extensive microbial diversity within the chicken gut microbiome revealed by metagenomics and culture.</title>
        <authorList>
            <person name="Gilroy R."/>
            <person name="Ravi A."/>
            <person name="Getino M."/>
            <person name="Pursley I."/>
            <person name="Horton D.L."/>
            <person name="Alikhan N.F."/>
            <person name="Baker D."/>
            <person name="Gharbi K."/>
            <person name="Hall N."/>
            <person name="Watson M."/>
            <person name="Adriaenssens E.M."/>
            <person name="Foster-Nyarko E."/>
            <person name="Jarju S."/>
            <person name="Secka A."/>
            <person name="Antonio M."/>
            <person name="Oren A."/>
            <person name="Chaudhuri R.R."/>
            <person name="La Ragione R."/>
            <person name="Hildebrand F."/>
            <person name="Pallen M.J."/>
        </authorList>
    </citation>
    <scope>NUCLEOTIDE SEQUENCE</scope>
    <source>
        <strain evidence="9">ChiSjej1B19-3389</strain>
    </source>
</reference>
<dbReference type="GO" id="GO:0022857">
    <property type="term" value="F:transmembrane transporter activity"/>
    <property type="evidence" value="ECO:0007669"/>
    <property type="project" value="TreeGrafter"/>
</dbReference>
<name>A0A9D0ZIA6_9FIRM</name>
<proteinExistence type="inferred from homology"/>
<evidence type="ECO:0000256" key="4">
    <source>
        <dbReference type="ARBA" id="ARBA00022989"/>
    </source>
</evidence>
<evidence type="ECO:0000256" key="6">
    <source>
        <dbReference type="ARBA" id="ARBA00038076"/>
    </source>
</evidence>
<protein>
    <submittedName>
        <fullName evidence="9">ABC transporter permease</fullName>
    </submittedName>
</protein>
<accession>A0A9D0ZIA6</accession>
<keyword evidence="2" id="KW-1003">Cell membrane</keyword>
<dbReference type="PANTHER" id="PTHR30572:SF4">
    <property type="entry name" value="ABC TRANSPORTER PERMEASE YTRF"/>
    <property type="match status" value="1"/>
</dbReference>
<keyword evidence="4 7" id="KW-1133">Transmembrane helix</keyword>
<feature type="transmembrane region" description="Helical" evidence="7">
    <location>
        <begin position="311"/>
        <end position="341"/>
    </location>
</feature>
<dbReference type="InterPro" id="IPR003838">
    <property type="entry name" value="ABC3_permease_C"/>
</dbReference>
<evidence type="ECO:0000256" key="5">
    <source>
        <dbReference type="ARBA" id="ARBA00023136"/>
    </source>
</evidence>
<organism evidence="9 10">
    <name type="scientific">Candidatus Scatavimonas merdigallinarum</name>
    <dbReference type="NCBI Taxonomy" id="2840914"/>
    <lineage>
        <taxon>Bacteria</taxon>
        <taxon>Bacillati</taxon>
        <taxon>Bacillota</taxon>
        <taxon>Clostridia</taxon>
        <taxon>Eubacteriales</taxon>
        <taxon>Oscillospiraceae</taxon>
        <taxon>Oscillospiraceae incertae sedis</taxon>
        <taxon>Candidatus Scatavimonas</taxon>
    </lineage>
</organism>
<evidence type="ECO:0000256" key="3">
    <source>
        <dbReference type="ARBA" id="ARBA00022692"/>
    </source>
</evidence>
<feature type="transmembrane region" description="Helical" evidence="7">
    <location>
        <begin position="264"/>
        <end position="291"/>
    </location>
</feature>
<comment type="caution">
    <text evidence="9">The sequence shown here is derived from an EMBL/GenBank/DDBJ whole genome shotgun (WGS) entry which is preliminary data.</text>
</comment>
<dbReference type="InterPro" id="IPR050250">
    <property type="entry name" value="Macrolide_Exporter_MacB"/>
</dbReference>
<evidence type="ECO:0000259" key="8">
    <source>
        <dbReference type="Pfam" id="PF02687"/>
    </source>
</evidence>
<sequence>MKLYSLFRIVCASVRGAVVKSVSFFLFIALAAALLLSVVAVMAPLWYNMEYKVNNHVYNRELTATFTSSEAVEEGLEQLQDLEHVTATYHKPVPMSVRETSGLLYSDYEIDYLHKGYTPVITAGRSFKSGEKNVALVPEKIQDFQQQNQKRNEVSGKSLLGEELILEDSFGLGHRLRVIGVYNTADPIFNGRQILVPTEELLHYNGRANEITGNQAFSLKETLRYGVCVDSYKNVEAVQEEAMAVTATYQEDQLNFDIDTFNTALAVLLAIAVMFVVMVIAGVWLFVLSCLKSRTEELALYRALGYRTKHLYSILFAEYGVINVCSILLGTGMAALFNALVVNPYLDELVGNTIMEMHAQVHFASFAATLLAFTLIVGLVCLHAAKKSNQIELIVLLRASG</sequence>
<evidence type="ECO:0000256" key="2">
    <source>
        <dbReference type="ARBA" id="ARBA00022475"/>
    </source>
</evidence>
<feature type="transmembrane region" description="Helical" evidence="7">
    <location>
        <begin position="361"/>
        <end position="382"/>
    </location>
</feature>
<dbReference type="EMBL" id="DVFW01000032">
    <property type="protein sequence ID" value="HIQ81045.1"/>
    <property type="molecule type" value="Genomic_DNA"/>
</dbReference>
<evidence type="ECO:0000256" key="1">
    <source>
        <dbReference type="ARBA" id="ARBA00004651"/>
    </source>
</evidence>
<comment type="subcellular location">
    <subcellularLocation>
        <location evidence="1">Cell membrane</location>
        <topology evidence="1">Multi-pass membrane protein</topology>
    </subcellularLocation>
</comment>
<dbReference type="PANTHER" id="PTHR30572">
    <property type="entry name" value="MEMBRANE COMPONENT OF TRANSPORTER-RELATED"/>
    <property type="match status" value="1"/>
</dbReference>
<gene>
    <name evidence="9" type="ORF">IAD32_07170</name>
</gene>
<keyword evidence="3 7" id="KW-0812">Transmembrane</keyword>
<dbReference type="Proteomes" id="UP000886787">
    <property type="component" value="Unassembled WGS sequence"/>
</dbReference>
<reference evidence="9" key="1">
    <citation type="submission" date="2020-10" db="EMBL/GenBank/DDBJ databases">
        <authorList>
            <person name="Gilroy R."/>
        </authorList>
    </citation>
    <scope>NUCLEOTIDE SEQUENCE</scope>
    <source>
        <strain evidence="9">ChiSjej1B19-3389</strain>
    </source>
</reference>
<feature type="transmembrane region" description="Helical" evidence="7">
    <location>
        <begin position="21"/>
        <end position="47"/>
    </location>
</feature>
<dbReference type="AlphaFoldDB" id="A0A9D0ZIA6"/>
<keyword evidence="5 7" id="KW-0472">Membrane</keyword>
<dbReference type="GO" id="GO:0005886">
    <property type="term" value="C:plasma membrane"/>
    <property type="evidence" value="ECO:0007669"/>
    <property type="project" value="UniProtKB-SubCell"/>
</dbReference>
<feature type="domain" description="ABC3 transporter permease C-terminal" evidence="8">
    <location>
        <begin position="270"/>
        <end position="390"/>
    </location>
</feature>
<evidence type="ECO:0000313" key="10">
    <source>
        <dbReference type="Proteomes" id="UP000886787"/>
    </source>
</evidence>